<reference evidence="1 2" key="1">
    <citation type="journal article" date="2021" name="Elife">
        <title>Chloroplast acquisition without the gene transfer in kleptoplastic sea slugs, Plakobranchus ocellatus.</title>
        <authorList>
            <person name="Maeda T."/>
            <person name="Takahashi S."/>
            <person name="Yoshida T."/>
            <person name="Shimamura S."/>
            <person name="Takaki Y."/>
            <person name="Nagai Y."/>
            <person name="Toyoda A."/>
            <person name="Suzuki Y."/>
            <person name="Arimoto A."/>
            <person name="Ishii H."/>
            <person name="Satoh N."/>
            <person name="Nishiyama T."/>
            <person name="Hasebe M."/>
            <person name="Maruyama T."/>
            <person name="Minagawa J."/>
            <person name="Obokata J."/>
            <person name="Shigenobu S."/>
        </authorList>
    </citation>
    <scope>NUCLEOTIDE SEQUENCE [LARGE SCALE GENOMIC DNA]</scope>
</reference>
<organism evidence="1 2">
    <name type="scientific">Elysia marginata</name>
    <dbReference type="NCBI Taxonomy" id="1093978"/>
    <lineage>
        <taxon>Eukaryota</taxon>
        <taxon>Metazoa</taxon>
        <taxon>Spiralia</taxon>
        <taxon>Lophotrochozoa</taxon>
        <taxon>Mollusca</taxon>
        <taxon>Gastropoda</taxon>
        <taxon>Heterobranchia</taxon>
        <taxon>Euthyneura</taxon>
        <taxon>Panpulmonata</taxon>
        <taxon>Sacoglossa</taxon>
        <taxon>Placobranchoidea</taxon>
        <taxon>Plakobranchidae</taxon>
        <taxon>Elysia</taxon>
    </lineage>
</organism>
<sequence length="109" mass="12286">MSRPRRNLGLEIRVKHSNGTRVDARSVLGLPDCTATETERSCVHGSGPGIQLLPWPQSWHQRHLQLLQGRPYLDLRVVDRSRTTIDVAESFGPTPRRLGNLNDFFASQS</sequence>
<proteinExistence type="predicted"/>
<gene>
    <name evidence="1" type="ORF">ElyMa_003357700</name>
</gene>
<dbReference type="EMBL" id="BMAT01006919">
    <property type="protein sequence ID" value="GFS22201.1"/>
    <property type="molecule type" value="Genomic_DNA"/>
</dbReference>
<accession>A0AAV4JIM2</accession>
<evidence type="ECO:0000313" key="2">
    <source>
        <dbReference type="Proteomes" id="UP000762676"/>
    </source>
</evidence>
<dbReference type="Proteomes" id="UP000762676">
    <property type="component" value="Unassembled WGS sequence"/>
</dbReference>
<dbReference type="AlphaFoldDB" id="A0AAV4JIM2"/>
<name>A0AAV4JIM2_9GAST</name>
<keyword evidence="2" id="KW-1185">Reference proteome</keyword>
<protein>
    <submittedName>
        <fullName evidence="1">Uncharacterized protein</fullName>
    </submittedName>
</protein>
<comment type="caution">
    <text evidence="1">The sequence shown here is derived from an EMBL/GenBank/DDBJ whole genome shotgun (WGS) entry which is preliminary data.</text>
</comment>
<evidence type="ECO:0000313" key="1">
    <source>
        <dbReference type="EMBL" id="GFS22201.1"/>
    </source>
</evidence>